<evidence type="ECO:0000313" key="2">
    <source>
        <dbReference type="Proteomes" id="UP000183047"/>
    </source>
</evidence>
<sequence length="225" mass="26794">MTTDEIRARLFELKDDKYASFHRKLIPTVDADKVLGVRTPVLRKFAKEVAKDAGCELFLRELPHKYYDENQLHAFIISGIKDYEKCAEVVEKFLPYVDNWATCDQLLPVSFKKNKELLIKRIYKWLDSDKTYTVRFGIGMLMKHFLEEDFKPEYLERVAAIRSDEYYIQMMVAWYFATALSFRYDDALSYVRDNKLDPEVKKKTVRKAIESYRISKEQKEYLRSC</sequence>
<keyword evidence="2" id="KW-1185">Reference proteome</keyword>
<dbReference type="AlphaFoldDB" id="A0A1G5AFB6"/>
<evidence type="ECO:0000313" key="1">
    <source>
        <dbReference type="EMBL" id="SCX76580.1"/>
    </source>
</evidence>
<dbReference type="InterPro" id="IPR014825">
    <property type="entry name" value="DNA_alkylation"/>
</dbReference>
<dbReference type="OrthoDB" id="9784740at2"/>
<proteinExistence type="predicted"/>
<dbReference type="RefSeq" id="WP_074461045.1">
    <property type="nucleotide sequence ID" value="NZ_FMUR01000003.1"/>
</dbReference>
<organism evidence="1 2">
    <name type="scientific">Butyrivibrio hungatei</name>
    <dbReference type="NCBI Taxonomy" id="185008"/>
    <lineage>
        <taxon>Bacteria</taxon>
        <taxon>Bacillati</taxon>
        <taxon>Bacillota</taxon>
        <taxon>Clostridia</taxon>
        <taxon>Lachnospirales</taxon>
        <taxon>Lachnospiraceae</taxon>
        <taxon>Butyrivibrio</taxon>
    </lineage>
</organism>
<dbReference type="CDD" id="cd06561">
    <property type="entry name" value="AlkD_like"/>
    <property type="match status" value="1"/>
</dbReference>
<dbReference type="InterPro" id="IPR016024">
    <property type="entry name" value="ARM-type_fold"/>
</dbReference>
<gene>
    <name evidence="1" type="ORF">SAMN02910451_00202</name>
</gene>
<protein>
    <submittedName>
        <fullName evidence="1">3-methyladenine DNA glycosylase AlkD</fullName>
    </submittedName>
</protein>
<reference evidence="2" key="1">
    <citation type="submission" date="2016-10" db="EMBL/GenBank/DDBJ databases">
        <authorList>
            <person name="Varghese N."/>
            <person name="Submissions S."/>
        </authorList>
    </citation>
    <scope>NUCLEOTIDE SEQUENCE [LARGE SCALE GENOMIC DNA]</scope>
    <source>
        <strain evidence="2">XBD2006</strain>
    </source>
</reference>
<dbReference type="Proteomes" id="UP000183047">
    <property type="component" value="Unassembled WGS sequence"/>
</dbReference>
<accession>A0A1G5AFB6</accession>
<dbReference type="PANTHER" id="PTHR34070">
    <property type="entry name" value="ARMADILLO-TYPE FOLD"/>
    <property type="match status" value="1"/>
</dbReference>
<dbReference type="SUPFAM" id="SSF48371">
    <property type="entry name" value="ARM repeat"/>
    <property type="match status" value="1"/>
</dbReference>
<dbReference type="Pfam" id="PF08713">
    <property type="entry name" value="DNA_alkylation"/>
    <property type="match status" value="1"/>
</dbReference>
<dbReference type="Gene3D" id="1.25.10.90">
    <property type="match status" value="1"/>
</dbReference>
<dbReference type="EMBL" id="FMUR01000003">
    <property type="protein sequence ID" value="SCX76580.1"/>
    <property type="molecule type" value="Genomic_DNA"/>
</dbReference>
<name>A0A1G5AFB6_9FIRM</name>
<dbReference type="PANTHER" id="PTHR34070:SF1">
    <property type="entry name" value="DNA ALKYLATION REPAIR PROTEIN"/>
    <property type="match status" value="1"/>
</dbReference>